<accession>Q9TWQ0</accession>
<keyword id="KW-0903">Direct protein sequencing</keyword>
<protein>
    <submittedName>
        <fullName>Alcohol dehydrogenase 1</fullName>
        <ecNumber>1.1.1.1</ecNumber>
    </submittedName>
</protein>
<reference key="1">
    <citation type="journal article" date="1994" name="Insect Biochem. Mol. Biol.">
        <title>Isolation and partial characterization of two alcohol dehydrogenase isozymes from the medfly Ceratitis capitata.</title>
        <authorList>
            <person name="Gasperi G."/>
            <person name="Kafetzopoulos D."/>
            <person name="Christodoulidou A."/>
            <person name="Bouriotis V."/>
            <person name="Savakis C."/>
        </authorList>
    </citation>
    <scope>PROTEIN SEQUENCE</scope>
</reference>
<name>Q9TWQ0_CERCA</name>
<sequence>YLMNNDLASLFVFDVLDKPEAI</sequence>
<proteinExistence type="evidence at protein level"/>
<dbReference type="AlphaFoldDB" id="Q9TWQ0"/>
<dbReference type="GO" id="GO:0004022">
    <property type="term" value="F:alcohol dehydrogenase (NAD+) activity"/>
    <property type="evidence" value="ECO:0007669"/>
    <property type="project" value="UniProtKB-EC"/>
</dbReference>
<dbReference type="EC" id="1.1.1.1"/>
<organism>
    <name type="scientific">Ceratitis capitata</name>
    <name type="common">Mediterranean fruit fly</name>
    <name type="synonym">Tephritis capitata</name>
    <dbReference type="NCBI Taxonomy" id="7213"/>
    <lineage>
        <taxon>Eukaryota</taxon>
        <taxon>Metazoa</taxon>
        <taxon>Ecdysozoa</taxon>
        <taxon>Arthropoda</taxon>
        <taxon>Hexapoda</taxon>
        <taxon>Insecta</taxon>
        <taxon>Pterygota</taxon>
        <taxon>Neoptera</taxon>
        <taxon>Endopterygota</taxon>
        <taxon>Diptera</taxon>
        <taxon>Brachycera</taxon>
        <taxon>Muscomorpha</taxon>
        <taxon>Tephritoidea</taxon>
        <taxon>Tephritidae</taxon>
        <taxon>Ceratitis</taxon>
        <taxon>Ceratitis</taxon>
    </lineage>
</organism>